<accession>A0A1G1WCS1</accession>
<dbReference type="GO" id="GO:0046872">
    <property type="term" value="F:metal ion binding"/>
    <property type="evidence" value="ECO:0007669"/>
    <property type="project" value="UniProtKB-KW"/>
</dbReference>
<dbReference type="InterPro" id="IPR005273">
    <property type="entry name" value="Ura-DNA_glyco_family4"/>
</dbReference>
<dbReference type="STRING" id="1802596.A2Z11_03590"/>
<dbReference type="EC" id="3.2.2.27" evidence="3"/>
<dbReference type="Gene3D" id="3.40.470.10">
    <property type="entry name" value="Uracil-DNA glycosylase-like domain"/>
    <property type="match status" value="1"/>
</dbReference>
<evidence type="ECO:0000256" key="5">
    <source>
        <dbReference type="ARBA" id="ARBA00022485"/>
    </source>
</evidence>
<evidence type="ECO:0000256" key="1">
    <source>
        <dbReference type="ARBA" id="ARBA00001400"/>
    </source>
</evidence>
<evidence type="ECO:0000256" key="4">
    <source>
        <dbReference type="ARBA" id="ARBA00019403"/>
    </source>
</evidence>
<comment type="similarity">
    <text evidence="2">Belongs to the uracil-DNA glycosylase (UDG) superfamily. Type 4 (UDGa) family.</text>
</comment>
<keyword evidence="5" id="KW-0004">4Fe-4S</keyword>
<evidence type="ECO:0000256" key="11">
    <source>
        <dbReference type="ARBA" id="ARBA00023204"/>
    </source>
</evidence>
<keyword evidence="6" id="KW-0479">Metal-binding</keyword>
<reference evidence="13 14" key="1">
    <citation type="journal article" date="2016" name="Nat. Commun.">
        <title>Thousands of microbial genomes shed light on interconnected biogeochemical processes in an aquifer system.</title>
        <authorList>
            <person name="Anantharaman K."/>
            <person name="Brown C.T."/>
            <person name="Hug L.A."/>
            <person name="Sharon I."/>
            <person name="Castelle C.J."/>
            <person name="Probst A.J."/>
            <person name="Thomas B.C."/>
            <person name="Singh A."/>
            <person name="Wilkins M.J."/>
            <person name="Karaoz U."/>
            <person name="Brodie E.L."/>
            <person name="Williams K.H."/>
            <person name="Hubbard S.S."/>
            <person name="Banfield J.F."/>
        </authorList>
    </citation>
    <scope>NUCLEOTIDE SEQUENCE [LARGE SCALE GENOMIC DNA]</scope>
</reference>
<dbReference type="Pfam" id="PF03167">
    <property type="entry name" value="UDG"/>
    <property type="match status" value="1"/>
</dbReference>
<evidence type="ECO:0000259" key="12">
    <source>
        <dbReference type="SMART" id="SM00986"/>
    </source>
</evidence>
<evidence type="ECO:0000256" key="7">
    <source>
        <dbReference type="ARBA" id="ARBA00022763"/>
    </source>
</evidence>
<evidence type="ECO:0000313" key="14">
    <source>
        <dbReference type="Proteomes" id="UP000176389"/>
    </source>
</evidence>
<dbReference type="PANTHER" id="PTHR33693:SF1">
    <property type="entry name" value="TYPE-4 URACIL-DNA GLYCOSYLASE"/>
    <property type="match status" value="1"/>
</dbReference>
<dbReference type="InterPro" id="IPR005122">
    <property type="entry name" value="Uracil-DNA_glycosylase-like"/>
</dbReference>
<dbReference type="PANTHER" id="PTHR33693">
    <property type="entry name" value="TYPE-5 URACIL-DNA GLYCOSYLASE"/>
    <property type="match status" value="1"/>
</dbReference>
<dbReference type="CDD" id="cd10030">
    <property type="entry name" value="UDG-F4_TTUDGA_SPO1dp_like"/>
    <property type="match status" value="1"/>
</dbReference>
<evidence type="ECO:0000256" key="3">
    <source>
        <dbReference type="ARBA" id="ARBA00012030"/>
    </source>
</evidence>
<dbReference type="SMART" id="SM00987">
    <property type="entry name" value="UreE_C"/>
    <property type="match status" value="1"/>
</dbReference>
<name>A0A1G1WCS1_9BACT</name>
<sequence>MTVREELLVLREKIDSCQRCDLYKLANHSVPGEGNVETKIVFVGEAPGFYEDAQGRPFVGNAGKLLNLLLTKVGLVREDVFITNVIKHRPPENRDPNPGEVAACTFWLEQQLAAISPKVLVTLGKWSLNYFLPTKKISQIHGVPTKVKNMVVLPMYHPAAALRNLKIARELEGDFLKNKDILQNPNTAGDLGGRSEEGGQQSLF</sequence>
<evidence type="ECO:0000256" key="8">
    <source>
        <dbReference type="ARBA" id="ARBA00022801"/>
    </source>
</evidence>
<evidence type="ECO:0000256" key="9">
    <source>
        <dbReference type="ARBA" id="ARBA00023004"/>
    </source>
</evidence>
<protein>
    <recommendedName>
        <fullName evidence="4">Type-4 uracil-DNA glycosylase</fullName>
        <ecNumber evidence="3">3.2.2.27</ecNumber>
    </recommendedName>
</protein>
<dbReference type="Proteomes" id="UP000176389">
    <property type="component" value="Unassembled WGS sequence"/>
</dbReference>
<proteinExistence type="inferred from homology"/>
<dbReference type="AlphaFoldDB" id="A0A1G1WCS1"/>
<dbReference type="GO" id="GO:0006281">
    <property type="term" value="P:DNA repair"/>
    <property type="evidence" value="ECO:0007669"/>
    <property type="project" value="UniProtKB-KW"/>
</dbReference>
<dbReference type="NCBIfam" id="TIGR00758">
    <property type="entry name" value="UDG_fam4"/>
    <property type="match status" value="1"/>
</dbReference>
<comment type="caution">
    <text evidence="13">The sequence shown here is derived from an EMBL/GenBank/DDBJ whole genome shotgun (WGS) entry which is preliminary data.</text>
</comment>
<dbReference type="InterPro" id="IPR036895">
    <property type="entry name" value="Uracil-DNA_glycosylase-like_sf"/>
</dbReference>
<keyword evidence="10" id="KW-0411">Iron-sulfur</keyword>
<dbReference type="SUPFAM" id="SSF52141">
    <property type="entry name" value="Uracil-DNA glycosylase-like"/>
    <property type="match status" value="1"/>
</dbReference>
<evidence type="ECO:0000313" key="13">
    <source>
        <dbReference type="EMBL" id="OGY25485.1"/>
    </source>
</evidence>
<dbReference type="InterPro" id="IPR051536">
    <property type="entry name" value="UDG_Type-4/5"/>
</dbReference>
<dbReference type="GO" id="GO:0004844">
    <property type="term" value="F:uracil DNA N-glycosylase activity"/>
    <property type="evidence" value="ECO:0007669"/>
    <property type="project" value="UniProtKB-EC"/>
</dbReference>
<evidence type="ECO:0000256" key="10">
    <source>
        <dbReference type="ARBA" id="ARBA00023014"/>
    </source>
</evidence>
<keyword evidence="9" id="KW-0408">Iron</keyword>
<evidence type="ECO:0000256" key="2">
    <source>
        <dbReference type="ARBA" id="ARBA00006521"/>
    </source>
</evidence>
<keyword evidence="11" id="KW-0234">DNA repair</keyword>
<comment type="catalytic activity">
    <reaction evidence="1">
        <text>Hydrolyzes single-stranded DNA or mismatched double-stranded DNA and polynucleotides, releasing free uracil.</text>
        <dbReference type="EC" id="3.2.2.27"/>
    </reaction>
</comment>
<dbReference type="SMART" id="SM00986">
    <property type="entry name" value="UDG"/>
    <property type="match status" value="1"/>
</dbReference>
<feature type="domain" description="Uracil-DNA glycosylase-like" evidence="12">
    <location>
        <begin position="31"/>
        <end position="176"/>
    </location>
</feature>
<dbReference type="GO" id="GO:0051539">
    <property type="term" value="F:4 iron, 4 sulfur cluster binding"/>
    <property type="evidence" value="ECO:0007669"/>
    <property type="project" value="UniProtKB-KW"/>
</dbReference>
<evidence type="ECO:0000256" key="6">
    <source>
        <dbReference type="ARBA" id="ARBA00022723"/>
    </source>
</evidence>
<keyword evidence="7" id="KW-0227">DNA damage</keyword>
<keyword evidence="8" id="KW-0378">Hydrolase</keyword>
<dbReference type="EMBL" id="MHCS01000045">
    <property type="protein sequence ID" value="OGY25485.1"/>
    <property type="molecule type" value="Genomic_DNA"/>
</dbReference>
<organism evidence="13 14">
    <name type="scientific">Candidatus Woykebacteria bacterium RBG_16_43_9</name>
    <dbReference type="NCBI Taxonomy" id="1802596"/>
    <lineage>
        <taxon>Bacteria</taxon>
        <taxon>Candidatus Woykeibacteriota</taxon>
    </lineage>
</organism>
<gene>
    <name evidence="13" type="ORF">A2Z11_03590</name>
</gene>